<evidence type="ECO:0000256" key="2">
    <source>
        <dbReference type="ARBA" id="ARBA00010993"/>
    </source>
</evidence>
<dbReference type="GO" id="GO:0016323">
    <property type="term" value="C:basolateral plasma membrane"/>
    <property type="evidence" value="ECO:0007669"/>
    <property type="project" value="TreeGrafter"/>
</dbReference>
<dbReference type="GO" id="GO:0005452">
    <property type="term" value="F:solute:inorganic anion antiporter activity"/>
    <property type="evidence" value="ECO:0007669"/>
    <property type="project" value="InterPro"/>
</dbReference>
<evidence type="ECO:0000256" key="9">
    <source>
        <dbReference type="SAM" id="MobiDB-lite"/>
    </source>
</evidence>
<evidence type="ECO:0000256" key="8">
    <source>
        <dbReference type="ARBA" id="ARBA00023136"/>
    </source>
</evidence>
<accession>V8N2Y9</accession>
<evidence type="ECO:0000256" key="4">
    <source>
        <dbReference type="ARBA" id="ARBA00022475"/>
    </source>
</evidence>
<proteinExistence type="inferred from homology"/>
<keyword evidence="4" id="KW-1003">Cell membrane</keyword>
<dbReference type="OrthoDB" id="1735926at2759"/>
<comment type="similarity">
    <text evidence="2">Belongs to the anion exchanger (TC 2.A.31) family.</text>
</comment>
<dbReference type="SUPFAM" id="SSF55804">
    <property type="entry name" value="Phoshotransferase/anion transport protein"/>
    <property type="match status" value="1"/>
</dbReference>
<dbReference type="Pfam" id="PF00955">
    <property type="entry name" value="HCO3_cotransp"/>
    <property type="match status" value="2"/>
</dbReference>
<dbReference type="GO" id="GO:0006820">
    <property type="term" value="P:monoatomic anion transport"/>
    <property type="evidence" value="ECO:0007669"/>
    <property type="project" value="InterPro"/>
</dbReference>
<feature type="domain" description="Bicarbonate transporter-like transmembrane" evidence="11">
    <location>
        <begin position="141"/>
        <end position="193"/>
    </location>
</feature>
<dbReference type="Proteomes" id="UP000018936">
    <property type="component" value="Unassembled WGS sequence"/>
</dbReference>
<dbReference type="InterPro" id="IPR011531">
    <property type="entry name" value="HCO3_transpt-like_TM_dom"/>
</dbReference>
<keyword evidence="13" id="KW-1185">Reference proteome</keyword>
<feature type="region of interest" description="Disordered" evidence="9">
    <location>
        <begin position="205"/>
        <end position="231"/>
    </location>
</feature>
<dbReference type="InterPro" id="IPR018241">
    <property type="entry name" value="Anion_exchange_CS"/>
</dbReference>
<feature type="transmembrane region" description="Helical" evidence="10">
    <location>
        <begin position="170"/>
        <end position="191"/>
    </location>
</feature>
<evidence type="ECO:0000256" key="5">
    <source>
        <dbReference type="ARBA" id="ARBA00022692"/>
    </source>
</evidence>
<dbReference type="Gene3D" id="1.10.287.570">
    <property type="entry name" value="Helical hairpin bin"/>
    <property type="match status" value="1"/>
</dbReference>
<feature type="transmembrane region" description="Helical" evidence="10">
    <location>
        <begin position="252"/>
        <end position="275"/>
    </location>
</feature>
<feature type="transmembrane region" description="Helical" evidence="10">
    <location>
        <begin position="327"/>
        <end position="345"/>
    </location>
</feature>
<dbReference type="EMBL" id="AZIM01020351">
    <property type="protein sequence ID" value="ETE56495.1"/>
    <property type="molecule type" value="Genomic_DNA"/>
</dbReference>
<keyword evidence="7" id="KW-0406">Ion transport</keyword>
<dbReference type="AlphaFoldDB" id="V8N2Y9"/>
<reference evidence="12 13" key="1">
    <citation type="journal article" date="2013" name="Proc. Natl. Acad. Sci. U.S.A.">
        <title>The king cobra genome reveals dynamic gene evolution and adaptation in the snake venom system.</title>
        <authorList>
            <person name="Vonk F.J."/>
            <person name="Casewell N.R."/>
            <person name="Henkel C.V."/>
            <person name="Heimberg A.M."/>
            <person name="Jansen H.J."/>
            <person name="McCleary R.J."/>
            <person name="Kerkkamp H.M."/>
            <person name="Vos R.A."/>
            <person name="Guerreiro I."/>
            <person name="Calvete J.J."/>
            <person name="Wuster W."/>
            <person name="Woods A.E."/>
            <person name="Logan J.M."/>
            <person name="Harrison R.A."/>
            <person name="Castoe T.A."/>
            <person name="de Koning A.P."/>
            <person name="Pollock D.D."/>
            <person name="Yandell M."/>
            <person name="Calderon D."/>
            <person name="Renjifo C."/>
            <person name="Currier R.B."/>
            <person name="Salgado D."/>
            <person name="Pla D."/>
            <person name="Sanz L."/>
            <person name="Hyder A.S."/>
            <person name="Ribeiro J.M."/>
            <person name="Arntzen J.W."/>
            <person name="van den Thillart G.E."/>
            <person name="Boetzer M."/>
            <person name="Pirovano W."/>
            <person name="Dirks R.P."/>
            <person name="Spaink H.P."/>
            <person name="Duboule D."/>
            <person name="McGlinn E."/>
            <person name="Kini R.M."/>
            <person name="Richardson M.K."/>
        </authorList>
    </citation>
    <scope>NUCLEOTIDE SEQUENCE</scope>
    <source>
        <tissue evidence="12">Blood</tissue>
    </source>
</reference>
<dbReference type="InterPro" id="IPR003020">
    <property type="entry name" value="HCO3_transpt_euk"/>
</dbReference>
<dbReference type="InterPro" id="IPR016152">
    <property type="entry name" value="PTrfase/Anion_transptr"/>
</dbReference>
<evidence type="ECO:0000313" key="12">
    <source>
        <dbReference type="EMBL" id="ETE56495.1"/>
    </source>
</evidence>
<keyword evidence="6 10" id="KW-1133">Transmembrane helix</keyword>
<dbReference type="PANTHER" id="PTHR11453">
    <property type="entry name" value="ANION EXCHANGE PROTEIN"/>
    <property type="match status" value="1"/>
</dbReference>
<comment type="caution">
    <text evidence="12">The sequence shown here is derived from an EMBL/GenBank/DDBJ whole genome shotgun (WGS) entry which is preliminary data.</text>
</comment>
<evidence type="ECO:0000256" key="7">
    <source>
        <dbReference type="ARBA" id="ARBA00023065"/>
    </source>
</evidence>
<keyword evidence="3" id="KW-0813">Transport</keyword>
<name>V8N2Y9_OPHHA</name>
<evidence type="ECO:0000256" key="10">
    <source>
        <dbReference type="SAM" id="Phobius"/>
    </source>
</evidence>
<dbReference type="FunFam" id="1.10.287.570:FF:000001">
    <property type="entry name" value="Anion exchange protein"/>
    <property type="match status" value="1"/>
</dbReference>
<feature type="domain" description="Bicarbonate transporter-like transmembrane" evidence="11">
    <location>
        <begin position="229"/>
        <end position="346"/>
    </location>
</feature>
<keyword evidence="8 10" id="KW-0472">Membrane</keyword>
<feature type="transmembrane region" description="Helical" evidence="10">
    <location>
        <begin position="295"/>
        <end position="320"/>
    </location>
</feature>
<dbReference type="GO" id="GO:0051453">
    <property type="term" value="P:regulation of intracellular pH"/>
    <property type="evidence" value="ECO:0007669"/>
    <property type="project" value="TreeGrafter"/>
</dbReference>
<dbReference type="Gene3D" id="3.40.930.10">
    <property type="entry name" value="Mannitol-specific EII, Chain A"/>
    <property type="match status" value="1"/>
</dbReference>
<evidence type="ECO:0000256" key="1">
    <source>
        <dbReference type="ARBA" id="ARBA00004651"/>
    </source>
</evidence>
<sequence length="346" mass="38113">DLLQAINEFLDCSVVLPPSEVQGEELLRSVAHFQREMLRRRDEQERRLMAGTALEPKSPEEKGRLWRKQTEICFRKCRVLIGSRPSGRAGSGDQSGVGSGDVAGLLPDFPVCTPPPPALLKLKVGEEEDESEADPLQRTGRPFGGLIRDVRRRYPKYLSDFRDALDPQCLAAVIFIYFAALSPAITFGGLLGEIWGAGFGRATGEARQTGAPGATREPEMTCSSPPPSSLPGEKTEGLIGVSELIISTALQGVLFCLLGAQPLLVIGFSGPLLVFEEAFFTFCTSHSLEYLVGRVWIGFWLVLIVLAMVAFEGSFLVRFVSRFTQEIFAFLISLIFIYETFFKLIK</sequence>
<comment type="subcellular location">
    <subcellularLocation>
        <location evidence="1">Cell membrane</location>
        <topology evidence="1">Multi-pass membrane protein</topology>
    </subcellularLocation>
</comment>
<dbReference type="PROSITE" id="PS00220">
    <property type="entry name" value="ANION_EXCHANGER_2"/>
    <property type="match status" value="1"/>
</dbReference>
<feature type="non-terminal residue" evidence="12">
    <location>
        <position position="346"/>
    </location>
</feature>
<dbReference type="PROSITE" id="PS00219">
    <property type="entry name" value="ANION_EXCHANGER_1"/>
    <property type="match status" value="1"/>
</dbReference>
<evidence type="ECO:0000256" key="6">
    <source>
        <dbReference type="ARBA" id="ARBA00022989"/>
    </source>
</evidence>
<protein>
    <recommendedName>
        <fullName evidence="11">Bicarbonate transporter-like transmembrane domain-containing protein</fullName>
    </recommendedName>
</protein>
<keyword evidence="5 10" id="KW-0812">Transmembrane</keyword>
<dbReference type="GO" id="GO:0016324">
    <property type="term" value="C:apical plasma membrane"/>
    <property type="evidence" value="ECO:0007669"/>
    <property type="project" value="TreeGrafter"/>
</dbReference>
<organism evidence="12 13">
    <name type="scientific">Ophiophagus hannah</name>
    <name type="common">King cobra</name>
    <name type="synonym">Naja hannah</name>
    <dbReference type="NCBI Taxonomy" id="8665"/>
    <lineage>
        <taxon>Eukaryota</taxon>
        <taxon>Metazoa</taxon>
        <taxon>Chordata</taxon>
        <taxon>Craniata</taxon>
        <taxon>Vertebrata</taxon>
        <taxon>Euteleostomi</taxon>
        <taxon>Lepidosauria</taxon>
        <taxon>Squamata</taxon>
        <taxon>Bifurcata</taxon>
        <taxon>Unidentata</taxon>
        <taxon>Episquamata</taxon>
        <taxon>Toxicofera</taxon>
        <taxon>Serpentes</taxon>
        <taxon>Colubroidea</taxon>
        <taxon>Elapidae</taxon>
        <taxon>Elapinae</taxon>
        <taxon>Ophiophagus</taxon>
    </lineage>
</organism>
<feature type="non-terminal residue" evidence="12">
    <location>
        <position position="1"/>
    </location>
</feature>
<dbReference type="GO" id="GO:0015701">
    <property type="term" value="P:bicarbonate transport"/>
    <property type="evidence" value="ECO:0007669"/>
    <property type="project" value="TreeGrafter"/>
</dbReference>
<gene>
    <name evidence="12" type="ORF">L345_17794</name>
</gene>
<dbReference type="PANTHER" id="PTHR11453:SF14">
    <property type="entry name" value="ANION EXCHANGE PROTEIN 2"/>
    <property type="match status" value="1"/>
</dbReference>
<evidence type="ECO:0000313" key="13">
    <source>
        <dbReference type="Proteomes" id="UP000018936"/>
    </source>
</evidence>
<evidence type="ECO:0000256" key="3">
    <source>
        <dbReference type="ARBA" id="ARBA00022448"/>
    </source>
</evidence>
<evidence type="ECO:0000259" key="11">
    <source>
        <dbReference type="Pfam" id="PF00955"/>
    </source>
</evidence>